<dbReference type="EMBL" id="JASCZI010211633">
    <property type="protein sequence ID" value="MED6195339.1"/>
    <property type="molecule type" value="Genomic_DNA"/>
</dbReference>
<sequence length="174" mass="19820">MDVLSLSTSKTLPLNQWSPLSQRRIRGGHHHHQFGVVSCRATKVAANTASDECSSSNLYNMLSLSPNTATMDDIKKAYRSMALRYHPDVCHDPSKKDESTRIFVELNKAYETLSNPTLKQEYDLQLGFITSRKRWQEQLLELKTRSHTKQGSSPSSWGSRMRAQNVTIIMNNHN</sequence>
<evidence type="ECO:0000313" key="3">
    <source>
        <dbReference type="EMBL" id="MED6195339.1"/>
    </source>
</evidence>
<accession>A0ABU6XDR1</accession>
<dbReference type="CDD" id="cd06257">
    <property type="entry name" value="DnaJ"/>
    <property type="match status" value="1"/>
</dbReference>
<reference evidence="3 4" key="1">
    <citation type="journal article" date="2023" name="Plants (Basel)">
        <title>Bridging the Gap: Combining Genomics and Transcriptomics Approaches to Understand Stylosanthes scabra, an Orphan Legume from the Brazilian Caatinga.</title>
        <authorList>
            <person name="Ferreira-Neto J.R.C."/>
            <person name="da Silva M.D."/>
            <person name="Binneck E."/>
            <person name="de Melo N.F."/>
            <person name="da Silva R.H."/>
            <person name="de Melo A.L.T.M."/>
            <person name="Pandolfi V."/>
            <person name="Bustamante F.O."/>
            <person name="Brasileiro-Vidal A.C."/>
            <person name="Benko-Iseppon A.M."/>
        </authorList>
    </citation>
    <scope>NUCLEOTIDE SEQUENCE [LARGE SCALE GENOMIC DNA]</scope>
    <source>
        <tissue evidence="3">Leaves</tissue>
    </source>
</reference>
<gene>
    <name evidence="3" type="ORF">PIB30_037080</name>
</gene>
<name>A0ABU6XDR1_9FABA</name>
<feature type="domain" description="J" evidence="2">
    <location>
        <begin position="57"/>
        <end position="126"/>
    </location>
</feature>
<dbReference type="Pfam" id="PF00226">
    <property type="entry name" value="DnaJ"/>
    <property type="match status" value="1"/>
</dbReference>
<dbReference type="PANTHER" id="PTHR45090">
    <property type="entry name" value="CHAPERONE PROTEIN DNAJ 20 CHLOROPLASTIC"/>
    <property type="match status" value="1"/>
</dbReference>
<feature type="region of interest" description="Disordered" evidence="1">
    <location>
        <begin position="144"/>
        <end position="163"/>
    </location>
</feature>
<evidence type="ECO:0000259" key="2">
    <source>
        <dbReference type="PROSITE" id="PS50076"/>
    </source>
</evidence>
<comment type="caution">
    <text evidence="3">The sequence shown here is derived from an EMBL/GenBank/DDBJ whole genome shotgun (WGS) entry which is preliminary data.</text>
</comment>
<dbReference type="SUPFAM" id="SSF46565">
    <property type="entry name" value="Chaperone J-domain"/>
    <property type="match status" value="1"/>
</dbReference>
<dbReference type="InterPro" id="IPR018253">
    <property type="entry name" value="DnaJ_domain_CS"/>
</dbReference>
<dbReference type="Gene3D" id="1.10.287.110">
    <property type="entry name" value="DnaJ domain"/>
    <property type="match status" value="1"/>
</dbReference>
<evidence type="ECO:0000256" key="1">
    <source>
        <dbReference type="SAM" id="MobiDB-lite"/>
    </source>
</evidence>
<dbReference type="SMART" id="SM00271">
    <property type="entry name" value="DnaJ"/>
    <property type="match status" value="1"/>
</dbReference>
<proteinExistence type="predicted"/>
<dbReference type="InterPro" id="IPR053232">
    <property type="entry name" value="DnaJ_C/III_chloroplastic"/>
</dbReference>
<evidence type="ECO:0000313" key="4">
    <source>
        <dbReference type="Proteomes" id="UP001341840"/>
    </source>
</evidence>
<dbReference type="PANTHER" id="PTHR45090:SF8">
    <property type="entry name" value="J DOMAIN-CONTAINING PROTEIN"/>
    <property type="match status" value="1"/>
</dbReference>
<dbReference type="InterPro" id="IPR001623">
    <property type="entry name" value="DnaJ_domain"/>
</dbReference>
<dbReference type="PROSITE" id="PS50076">
    <property type="entry name" value="DNAJ_2"/>
    <property type="match status" value="1"/>
</dbReference>
<dbReference type="PRINTS" id="PR00625">
    <property type="entry name" value="JDOMAIN"/>
</dbReference>
<keyword evidence="4" id="KW-1185">Reference proteome</keyword>
<dbReference type="InterPro" id="IPR036869">
    <property type="entry name" value="J_dom_sf"/>
</dbReference>
<protein>
    <recommendedName>
        <fullName evidence="2">J domain-containing protein</fullName>
    </recommendedName>
</protein>
<dbReference type="Proteomes" id="UP001341840">
    <property type="component" value="Unassembled WGS sequence"/>
</dbReference>
<dbReference type="PROSITE" id="PS00636">
    <property type="entry name" value="DNAJ_1"/>
    <property type="match status" value="1"/>
</dbReference>
<organism evidence="3 4">
    <name type="scientific">Stylosanthes scabra</name>
    <dbReference type="NCBI Taxonomy" id="79078"/>
    <lineage>
        <taxon>Eukaryota</taxon>
        <taxon>Viridiplantae</taxon>
        <taxon>Streptophyta</taxon>
        <taxon>Embryophyta</taxon>
        <taxon>Tracheophyta</taxon>
        <taxon>Spermatophyta</taxon>
        <taxon>Magnoliopsida</taxon>
        <taxon>eudicotyledons</taxon>
        <taxon>Gunneridae</taxon>
        <taxon>Pentapetalae</taxon>
        <taxon>rosids</taxon>
        <taxon>fabids</taxon>
        <taxon>Fabales</taxon>
        <taxon>Fabaceae</taxon>
        <taxon>Papilionoideae</taxon>
        <taxon>50 kb inversion clade</taxon>
        <taxon>dalbergioids sensu lato</taxon>
        <taxon>Dalbergieae</taxon>
        <taxon>Pterocarpus clade</taxon>
        <taxon>Stylosanthes</taxon>
    </lineage>
</organism>
<feature type="compositionally biased region" description="Polar residues" evidence="1">
    <location>
        <begin position="149"/>
        <end position="163"/>
    </location>
</feature>